<dbReference type="PROSITE" id="PS51781">
    <property type="entry name" value="SH3B"/>
    <property type="match status" value="1"/>
</dbReference>
<dbReference type="EMBL" id="FNJR01000001">
    <property type="protein sequence ID" value="SDO99201.1"/>
    <property type="molecule type" value="Genomic_DNA"/>
</dbReference>
<dbReference type="Proteomes" id="UP000199497">
    <property type="component" value="Unassembled WGS sequence"/>
</dbReference>
<evidence type="ECO:0000313" key="4">
    <source>
        <dbReference type="Proteomes" id="UP000199497"/>
    </source>
</evidence>
<accession>A0A1H0P2M7</accession>
<feature type="domain" description="SH3b" evidence="2">
    <location>
        <begin position="49"/>
        <end position="121"/>
    </location>
</feature>
<evidence type="ECO:0000256" key="1">
    <source>
        <dbReference type="SAM" id="SignalP"/>
    </source>
</evidence>
<evidence type="ECO:0000259" key="2">
    <source>
        <dbReference type="PROSITE" id="PS51781"/>
    </source>
</evidence>
<feature type="signal peptide" evidence="1">
    <location>
        <begin position="1"/>
        <end position="26"/>
    </location>
</feature>
<evidence type="ECO:0000313" key="3">
    <source>
        <dbReference type="EMBL" id="SDO99201.1"/>
    </source>
</evidence>
<protein>
    <submittedName>
        <fullName evidence="3">SH3 domain-containing protein</fullName>
    </submittedName>
</protein>
<dbReference type="AlphaFoldDB" id="A0A1H0P2M7"/>
<dbReference type="Gene3D" id="2.30.30.40">
    <property type="entry name" value="SH3 Domains"/>
    <property type="match status" value="1"/>
</dbReference>
<organism evidence="3 4">
    <name type="scientific">Actinopolyspora xinjiangensis</name>
    <dbReference type="NCBI Taxonomy" id="405564"/>
    <lineage>
        <taxon>Bacteria</taxon>
        <taxon>Bacillati</taxon>
        <taxon>Actinomycetota</taxon>
        <taxon>Actinomycetes</taxon>
        <taxon>Actinopolysporales</taxon>
        <taxon>Actinopolysporaceae</taxon>
        <taxon>Actinopolyspora</taxon>
    </lineage>
</organism>
<dbReference type="Pfam" id="PF08239">
    <property type="entry name" value="SH3_3"/>
    <property type="match status" value="1"/>
</dbReference>
<proteinExistence type="predicted"/>
<sequence>MHRNLLRGLVAAPALALALLAVPAGAAAQDKTESVAKVPIDCTQSYSDKDTSGWGNTFEGSINIRSGPSTSCTIVGVAYPGHTADYHCYKFGESGYTWTYLRDDDTGVTGWVRNDLLSDSGSYVIC</sequence>
<dbReference type="InterPro" id="IPR003646">
    <property type="entry name" value="SH3-like_bac-type"/>
</dbReference>
<dbReference type="STRING" id="405564.SAMN04487905_101362"/>
<dbReference type="OrthoDB" id="3697954at2"/>
<gene>
    <name evidence="3" type="ORF">SAMN04487905_101362</name>
</gene>
<feature type="chain" id="PRO_5038368812" evidence="1">
    <location>
        <begin position="27"/>
        <end position="126"/>
    </location>
</feature>
<keyword evidence="1" id="KW-0732">Signal</keyword>
<dbReference type="SMART" id="SM00287">
    <property type="entry name" value="SH3b"/>
    <property type="match status" value="1"/>
</dbReference>
<keyword evidence="4" id="KW-1185">Reference proteome</keyword>
<name>A0A1H0P2M7_9ACTN</name>
<reference evidence="4" key="1">
    <citation type="submission" date="2016-10" db="EMBL/GenBank/DDBJ databases">
        <authorList>
            <person name="Varghese N."/>
            <person name="Submissions S."/>
        </authorList>
    </citation>
    <scope>NUCLEOTIDE SEQUENCE [LARGE SCALE GENOMIC DNA]</scope>
    <source>
        <strain evidence="4">DSM 46732</strain>
    </source>
</reference>